<feature type="non-terminal residue" evidence="1">
    <location>
        <position position="58"/>
    </location>
</feature>
<sequence length="58" mass="6626">MGRAYGNAATAEELLPIIVDQVELARREHAQQEFLREAYLLARLAHRCTRCASCPQHF</sequence>
<dbReference type="EMBL" id="BLLF01001892">
    <property type="protein sequence ID" value="GFH21723.1"/>
    <property type="molecule type" value="Genomic_DNA"/>
</dbReference>
<evidence type="ECO:0000313" key="2">
    <source>
        <dbReference type="Proteomes" id="UP000485058"/>
    </source>
</evidence>
<proteinExistence type="predicted"/>
<dbReference type="AlphaFoldDB" id="A0A699ZGM4"/>
<keyword evidence="2" id="KW-1185">Reference proteome</keyword>
<organism evidence="1 2">
    <name type="scientific">Haematococcus lacustris</name>
    <name type="common">Green alga</name>
    <name type="synonym">Haematococcus pluvialis</name>
    <dbReference type="NCBI Taxonomy" id="44745"/>
    <lineage>
        <taxon>Eukaryota</taxon>
        <taxon>Viridiplantae</taxon>
        <taxon>Chlorophyta</taxon>
        <taxon>core chlorophytes</taxon>
        <taxon>Chlorophyceae</taxon>
        <taxon>CS clade</taxon>
        <taxon>Chlamydomonadales</taxon>
        <taxon>Haematococcaceae</taxon>
        <taxon>Haematococcus</taxon>
    </lineage>
</organism>
<protein>
    <submittedName>
        <fullName evidence="1">Uncharacterized protein</fullName>
    </submittedName>
</protein>
<gene>
    <name evidence="1" type="ORF">HaLaN_19083</name>
</gene>
<name>A0A699ZGM4_HAELA</name>
<dbReference type="Proteomes" id="UP000485058">
    <property type="component" value="Unassembled WGS sequence"/>
</dbReference>
<evidence type="ECO:0000313" key="1">
    <source>
        <dbReference type="EMBL" id="GFH21723.1"/>
    </source>
</evidence>
<reference evidence="1 2" key="1">
    <citation type="submission" date="2020-02" db="EMBL/GenBank/DDBJ databases">
        <title>Draft genome sequence of Haematococcus lacustris strain NIES-144.</title>
        <authorList>
            <person name="Morimoto D."/>
            <person name="Nakagawa S."/>
            <person name="Yoshida T."/>
            <person name="Sawayama S."/>
        </authorList>
    </citation>
    <scope>NUCLEOTIDE SEQUENCE [LARGE SCALE GENOMIC DNA]</scope>
    <source>
        <strain evidence="1 2">NIES-144</strain>
    </source>
</reference>
<accession>A0A699ZGM4</accession>
<comment type="caution">
    <text evidence="1">The sequence shown here is derived from an EMBL/GenBank/DDBJ whole genome shotgun (WGS) entry which is preliminary data.</text>
</comment>